<dbReference type="PANTHER" id="PTHR34699:SF2">
    <property type="entry name" value="NON-CANONICAL PURINE NTP PHOSPHATASE_PRRC1 DOMAIN-CONTAINING PROTEIN"/>
    <property type="match status" value="1"/>
</dbReference>
<evidence type="ECO:0000256" key="8">
    <source>
        <dbReference type="ARBA" id="ARBA00048174"/>
    </source>
</evidence>
<dbReference type="STRING" id="1123010.SAMN02745724_03560"/>
<dbReference type="InterPro" id="IPR002786">
    <property type="entry name" value="Non_canon_purine_NTPase"/>
</dbReference>
<comment type="catalytic activity">
    <reaction evidence="9 11">
        <text>XTP + H2O = XDP + phosphate + H(+)</text>
        <dbReference type="Rhea" id="RHEA:28406"/>
        <dbReference type="ChEBI" id="CHEBI:15377"/>
        <dbReference type="ChEBI" id="CHEBI:15378"/>
        <dbReference type="ChEBI" id="CHEBI:43474"/>
        <dbReference type="ChEBI" id="CHEBI:59884"/>
        <dbReference type="ChEBI" id="CHEBI:61314"/>
        <dbReference type="EC" id="3.6.1.73"/>
    </reaction>
</comment>
<dbReference type="GO" id="GO:0046872">
    <property type="term" value="F:metal ion binding"/>
    <property type="evidence" value="ECO:0007669"/>
    <property type="project" value="UniProtKB-KW"/>
</dbReference>
<dbReference type="GO" id="GO:0006772">
    <property type="term" value="P:thiamine metabolic process"/>
    <property type="evidence" value="ECO:0007669"/>
    <property type="project" value="TreeGrafter"/>
</dbReference>
<comment type="subunit">
    <text evidence="11">Homodimer.</text>
</comment>
<evidence type="ECO:0000259" key="12">
    <source>
        <dbReference type="Pfam" id="PF01931"/>
    </source>
</evidence>
<reference evidence="13 14" key="1">
    <citation type="submission" date="2016-10" db="EMBL/GenBank/DDBJ databases">
        <authorList>
            <person name="de Groot N.N."/>
        </authorList>
    </citation>
    <scope>NUCLEOTIDE SEQUENCE [LARGE SCALE GENOMIC DNA]</scope>
    <source>
        <strain evidence="13 14">DSM 6059</strain>
    </source>
</reference>
<gene>
    <name evidence="13" type="ORF">SAMN02745724_03560</name>
</gene>
<evidence type="ECO:0000256" key="1">
    <source>
        <dbReference type="ARBA" id="ARBA00001936"/>
    </source>
</evidence>
<comment type="caution">
    <text evidence="11">Lacks conserved residue(s) required for the propagation of feature annotation.</text>
</comment>
<dbReference type="NCBIfam" id="TIGR00258">
    <property type="entry name" value="inosine/xanthosine triphosphatase"/>
    <property type="match status" value="1"/>
</dbReference>
<dbReference type="NCBIfam" id="NF003459">
    <property type="entry name" value="PRK05074.1"/>
    <property type="match status" value="1"/>
</dbReference>
<dbReference type="GO" id="GO:0103023">
    <property type="term" value="F:ITPase activity"/>
    <property type="evidence" value="ECO:0007669"/>
    <property type="project" value="UniProtKB-EC"/>
</dbReference>
<evidence type="ECO:0000256" key="6">
    <source>
        <dbReference type="ARBA" id="ARBA00023080"/>
    </source>
</evidence>
<dbReference type="EMBL" id="FOLO01000034">
    <property type="protein sequence ID" value="SFD12357.1"/>
    <property type="molecule type" value="Genomic_DNA"/>
</dbReference>
<comment type="similarity">
    <text evidence="10 11">Belongs to the YjjX NTPase family.</text>
</comment>
<dbReference type="InterPro" id="IPR050299">
    <property type="entry name" value="YjjX_NTPase"/>
</dbReference>
<dbReference type="GO" id="GO:0000166">
    <property type="term" value="F:nucleotide binding"/>
    <property type="evidence" value="ECO:0007669"/>
    <property type="project" value="UniProtKB-KW"/>
</dbReference>
<comment type="function">
    <text evidence="11">Phosphatase that hydrolyzes non-canonical purine nucleotides such as XTP and ITP to their respective diphosphate derivatives. Probably excludes non-canonical purines from DNA/RNA precursor pool, thus preventing their incorporation into DNA/RNA and avoiding chromosomal lesions.</text>
</comment>
<dbReference type="AlphaFoldDB" id="A0A1I1PRP1"/>
<dbReference type="HAMAP" id="MF_00648">
    <property type="entry name" value="Non_canon_purine_NTPase_YjjX"/>
    <property type="match status" value="1"/>
</dbReference>
<keyword evidence="14" id="KW-1185">Reference proteome</keyword>
<comment type="cofactor">
    <cofactor evidence="1">
        <name>Mn(2+)</name>
        <dbReference type="ChEBI" id="CHEBI:29035"/>
    </cofactor>
</comment>
<comment type="cofactor">
    <cofactor evidence="11">
        <name>Mg(2+)</name>
        <dbReference type="ChEBI" id="CHEBI:18420"/>
    </cofactor>
    <cofactor evidence="11">
        <name>Mn(2+)</name>
        <dbReference type="ChEBI" id="CHEBI:29035"/>
    </cofactor>
    <text evidence="11">Binds 1 divalent metal cation per subunit; can use either Mg(2+) or Mn(2+).</text>
</comment>
<keyword evidence="6 11" id="KW-0546">Nucleotide metabolism</keyword>
<keyword evidence="2 11" id="KW-0479">Metal-binding</keyword>
<organism evidence="13 14">
    <name type="scientific">Pseudoalteromonas denitrificans DSM 6059</name>
    <dbReference type="NCBI Taxonomy" id="1123010"/>
    <lineage>
        <taxon>Bacteria</taxon>
        <taxon>Pseudomonadati</taxon>
        <taxon>Pseudomonadota</taxon>
        <taxon>Gammaproteobacteria</taxon>
        <taxon>Alteromonadales</taxon>
        <taxon>Pseudoalteromonadaceae</taxon>
        <taxon>Pseudoalteromonas</taxon>
    </lineage>
</organism>
<protein>
    <recommendedName>
        <fullName evidence="11">Inosine/xanthosine triphosphatase</fullName>
        <shortName evidence="11">ITPase/XTPase</shortName>
        <ecNumber evidence="11">3.6.1.73</ecNumber>
    </recommendedName>
    <alternativeName>
        <fullName evidence="11">Non-canonical purine NTP phosphatase</fullName>
    </alternativeName>
    <alternativeName>
        <fullName evidence="11">Non-standard purine NTP phosphatase</fullName>
    </alternativeName>
    <alternativeName>
        <fullName evidence="11">Nucleoside-triphosphate phosphatase</fullName>
        <shortName evidence="11">NTPase</shortName>
    </alternativeName>
</protein>
<sequence>MSAKIIKVIVGSNNPVKINATKNAISSIFPNTEVLCEGIHAPSGVADQPMSAAETRNGAINRAQYCKKQFINDIKKPDFYIALEGGIDLTLDGPMTFAYFAILNEQQQSIGRSASLPIPDYIYQALKKGQELGDVMDTVFNTHNVKQKGGAIGLLTHGAATRESIYTQALILALAPFLNEKLFTQ</sequence>
<feature type="domain" description="Non-canonical purine NTP phosphatase/PRRC1" evidence="12">
    <location>
        <begin position="11"/>
        <end position="178"/>
    </location>
</feature>
<evidence type="ECO:0000313" key="14">
    <source>
        <dbReference type="Proteomes" id="UP000198862"/>
    </source>
</evidence>
<evidence type="ECO:0000313" key="13">
    <source>
        <dbReference type="EMBL" id="SFD12357.1"/>
    </source>
</evidence>
<evidence type="ECO:0000256" key="7">
    <source>
        <dbReference type="ARBA" id="ARBA00023211"/>
    </source>
</evidence>
<evidence type="ECO:0000256" key="10">
    <source>
        <dbReference type="ARBA" id="ARBA00060855"/>
    </source>
</evidence>
<evidence type="ECO:0000256" key="5">
    <source>
        <dbReference type="ARBA" id="ARBA00022842"/>
    </source>
</evidence>
<accession>A0A1I1PRP1</accession>
<evidence type="ECO:0000256" key="4">
    <source>
        <dbReference type="ARBA" id="ARBA00022801"/>
    </source>
</evidence>
<evidence type="ECO:0000256" key="11">
    <source>
        <dbReference type="HAMAP-Rule" id="MF_00648"/>
    </source>
</evidence>
<keyword evidence="3 11" id="KW-0547">Nucleotide-binding</keyword>
<dbReference type="InterPro" id="IPR029001">
    <property type="entry name" value="ITPase-like_fam"/>
</dbReference>
<dbReference type="PANTHER" id="PTHR34699">
    <property type="match status" value="1"/>
</dbReference>
<comment type="catalytic activity">
    <reaction evidence="8 11">
        <text>ITP + H2O = IDP + phosphate + H(+)</text>
        <dbReference type="Rhea" id="RHEA:28330"/>
        <dbReference type="ChEBI" id="CHEBI:15377"/>
        <dbReference type="ChEBI" id="CHEBI:15378"/>
        <dbReference type="ChEBI" id="CHEBI:43474"/>
        <dbReference type="ChEBI" id="CHEBI:58280"/>
        <dbReference type="ChEBI" id="CHEBI:61402"/>
        <dbReference type="EC" id="3.6.1.73"/>
    </reaction>
</comment>
<keyword evidence="4 11" id="KW-0378">Hydrolase</keyword>
<keyword evidence="7 11" id="KW-0464">Manganese</keyword>
<dbReference type="FunFam" id="3.90.950.10:FF:000002">
    <property type="entry name" value="Inosine/xanthosine triphosphatase"/>
    <property type="match status" value="1"/>
</dbReference>
<dbReference type="Gene3D" id="3.90.950.10">
    <property type="match status" value="1"/>
</dbReference>
<keyword evidence="5 11" id="KW-0460">Magnesium</keyword>
<evidence type="ECO:0000256" key="3">
    <source>
        <dbReference type="ARBA" id="ARBA00022741"/>
    </source>
</evidence>
<evidence type="ECO:0000256" key="2">
    <source>
        <dbReference type="ARBA" id="ARBA00022723"/>
    </source>
</evidence>
<dbReference type="SUPFAM" id="SSF52972">
    <property type="entry name" value="ITPase-like"/>
    <property type="match status" value="1"/>
</dbReference>
<dbReference type="InterPro" id="IPR026533">
    <property type="entry name" value="NTPase/PRRC1"/>
</dbReference>
<dbReference type="OrthoDB" id="6334099at2"/>
<dbReference type="Proteomes" id="UP000198862">
    <property type="component" value="Unassembled WGS sequence"/>
</dbReference>
<name>A0A1I1PRP1_9GAMM</name>
<dbReference type="GO" id="GO:0009117">
    <property type="term" value="P:nucleotide metabolic process"/>
    <property type="evidence" value="ECO:0007669"/>
    <property type="project" value="UniProtKB-KW"/>
</dbReference>
<dbReference type="EC" id="3.6.1.73" evidence="11"/>
<evidence type="ECO:0000256" key="9">
    <source>
        <dbReference type="ARBA" id="ARBA00048781"/>
    </source>
</evidence>
<proteinExistence type="inferred from homology"/>
<dbReference type="Pfam" id="PF01931">
    <property type="entry name" value="NTPase_I-T"/>
    <property type="match status" value="1"/>
</dbReference>
<dbReference type="RefSeq" id="WP_091987520.1">
    <property type="nucleotide sequence ID" value="NZ_FOLO01000034.1"/>
</dbReference>